<proteinExistence type="predicted"/>
<dbReference type="Proteomes" id="UP000298030">
    <property type="component" value="Unassembled WGS sequence"/>
</dbReference>
<sequence length="83" mass="9240">MGLATVKRWRWSRRPARRGDVNTILVTVFALRKSSTEPVASQKTIRWPRSGTGILVMLKARLEVADDVGASKGAEDRRECTAT</sequence>
<gene>
    <name evidence="1" type="ORF">FA13DRAFT_1303930</name>
</gene>
<organism evidence="1 2">
    <name type="scientific">Coprinellus micaceus</name>
    <name type="common">Glistening ink-cap mushroom</name>
    <name type="synonym">Coprinus micaceus</name>
    <dbReference type="NCBI Taxonomy" id="71717"/>
    <lineage>
        <taxon>Eukaryota</taxon>
        <taxon>Fungi</taxon>
        <taxon>Dikarya</taxon>
        <taxon>Basidiomycota</taxon>
        <taxon>Agaricomycotina</taxon>
        <taxon>Agaricomycetes</taxon>
        <taxon>Agaricomycetidae</taxon>
        <taxon>Agaricales</taxon>
        <taxon>Agaricineae</taxon>
        <taxon>Psathyrellaceae</taxon>
        <taxon>Coprinellus</taxon>
    </lineage>
</organism>
<comment type="caution">
    <text evidence="1">The sequence shown here is derived from an EMBL/GenBank/DDBJ whole genome shotgun (WGS) entry which is preliminary data.</text>
</comment>
<dbReference type="AlphaFoldDB" id="A0A4Y7SRW5"/>
<reference evidence="1 2" key="1">
    <citation type="journal article" date="2019" name="Nat. Ecol. Evol.">
        <title>Megaphylogeny resolves global patterns of mushroom evolution.</title>
        <authorList>
            <person name="Varga T."/>
            <person name="Krizsan K."/>
            <person name="Foldi C."/>
            <person name="Dima B."/>
            <person name="Sanchez-Garcia M."/>
            <person name="Sanchez-Ramirez S."/>
            <person name="Szollosi G.J."/>
            <person name="Szarkandi J.G."/>
            <person name="Papp V."/>
            <person name="Albert L."/>
            <person name="Andreopoulos W."/>
            <person name="Angelini C."/>
            <person name="Antonin V."/>
            <person name="Barry K.W."/>
            <person name="Bougher N.L."/>
            <person name="Buchanan P."/>
            <person name="Buyck B."/>
            <person name="Bense V."/>
            <person name="Catcheside P."/>
            <person name="Chovatia M."/>
            <person name="Cooper J."/>
            <person name="Damon W."/>
            <person name="Desjardin D."/>
            <person name="Finy P."/>
            <person name="Geml J."/>
            <person name="Haridas S."/>
            <person name="Hughes K."/>
            <person name="Justo A."/>
            <person name="Karasinski D."/>
            <person name="Kautmanova I."/>
            <person name="Kiss B."/>
            <person name="Kocsube S."/>
            <person name="Kotiranta H."/>
            <person name="LaButti K.M."/>
            <person name="Lechner B.E."/>
            <person name="Liimatainen K."/>
            <person name="Lipzen A."/>
            <person name="Lukacs Z."/>
            <person name="Mihaltcheva S."/>
            <person name="Morgado L.N."/>
            <person name="Niskanen T."/>
            <person name="Noordeloos M.E."/>
            <person name="Ohm R.A."/>
            <person name="Ortiz-Santana B."/>
            <person name="Ovrebo C."/>
            <person name="Racz N."/>
            <person name="Riley R."/>
            <person name="Savchenko A."/>
            <person name="Shiryaev A."/>
            <person name="Soop K."/>
            <person name="Spirin V."/>
            <person name="Szebenyi C."/>
            <person name="Tomsovsky M."/>
            <person name="Tulloss R.E."/>
            <person name="Uehling J."/>
            <person name="Grigoriev I.V."/>
            <person name="Vagvolgyi C."/>
            <person name="Papp T."/>
            <person name="Martin F.M."/>
            <person name="Miettinen O."/>
            <person name="Hibbett D.S."/>
            <person name="Nagy L.G."/>
        </authorList>
    </citation>
    <scope>NUCLEOTIDE SEQUENCE [LARGE SCALE GENOMIC DNA]</scope>
    <source>
        <strain evidence="1 2">FP101781</strain>
    </source>
</reference>
<evidence type="ECO:0000313" key="1">
    <source>
        <dbReference type="EMBL" id="TEB24532.1"/>
    </source>
</evidence>
<name>A0A4Y7SRW5_COPMI</name>
<keyword evidence="2" id="KW-1185">Reference proteome</keyword>
<accession>A0A4Y7SRW5</accession>
<dbReference type="EMBL" id="QPFP01000065">
    <property type="protein sequence ID" value="TEB24532.1"/>
    <property type="molecule type" value="Genomic_DNA"/>
</dbReference>
<evidence type="ECO:0000313" key="2">
    <source>
        <dbReference type="Proteomes" id="UP000298030"/>
    </source>
</evidence>
<protein>
    <submittedName>
        <fullName evidence="1">Uncharacterized protein</fullName>
    </submittedName>
</protein>